<keyword evidence="3" id="KW-1185">Reference proteome</keyword>
<feature type="compositionally biased region" description="Basic and acidic residues" evidence="1">
    <location>
        <begin position="188"/>
        <end position="213"/>
    </location>
</feature>
<evidence type="ECO:0000313" key="3">
    <source>
        <dbReference type="Proteomes" id="UP000035083"/>
    </source>
</evidence>
<dbReference type="EMBL" id="BANU01000002">
    <property type="protein sequence ID" value="GAC59392.1"/>
    <property type="molecule type" value="Genomic_DNA"/>
</dbReference>
<sequence length="213" mass="23439">MGRVRDAGLAGHRAIDAHQPGEQLDERTDCHRVEHGADPEGAAESEPDRHHCDFQDGSDHAHRPSRPRNDPGHQAVARPGAEPCADVQRGGEAVEDDAAQHHGDRDREPWPVGQVGRDRVEGQAEDHHVRHGAHAGPLSERKPCEQDHRTDDDRHRADREAHLVGDSLMQDVPGDVAESGVQDHRHRSAVEHEADGECEESLEHETTVAETGH</sequence>
<feature type="compositionally biased region" description="Basic and acidic residues" evidence="1">
    <location>
        <begin position="116"/>
        <end position="128"/>
    </location>
</feature>
<feature type="region of interest" description="Disordered" evidence="1">
    <location>
        <begin position="1"/>
        <end position="213"/>
    </location>
</feature>
<organism evidence="2 3">
    <name type="scientific">Gordonia sihwensis NBRC 108236</name>
    <dbReference type="NCBI Taxonomy" id="1223544"/>
    <lineage>
        <taxon>Bacteria</taxon>
        <taxon>Bacillati</taxon>
        <taxon>Actinomycetota</taxon>
        <taxon>Actinomycetes</taxon>
        <taxon>Mycobacteriales</taxon>
        <taxon>Gordoniaceae</taxon>
        <taxon>Gordonia</taxon>
    </lineage>
</organism>
<evidence type="ECO:0000313" key="2">
    <source>
        <dbReference type="EMBL" id="GAC59392.1"/>
    </source>
</evidence>
<feature type="compositionally biased region" description="Basic and acidic residues" evidence="1">
    <location>
        <begin position="139"/>
        <end position="163"/>
    </location>
</feature>
<reference evidence="2 3" key="1">
    <citation type="submission" date="2012-12" db="EMBL/GenBank/DDBJ databases">
        <title>Whole genome shotgun sequence of Gordonia sihwensis NBRC 108236.</title>
        <authorList>
            <person name="Yoshida I."/>
            <person name="Hosoyama A."/>
            <person name="Tsuchikane K."/>
            <person name="Ando Y."/>
            <person name="Baba S."/>
            <person name="Ohji S."/>
            <person name="Hamada M."/>
            <person name="Tamura T."/>
            <person name="Yamazoe A."/>
            <person name="Yamazaki S."/>
            <person name="Fujita N."/>
        </authorList>
    </citation>
    <scope>NUCLEOTIDE SEQUENCE [LARGE SCALE GENOMIC DNA]</scope>
    <source>
        <strain evidence="2 3">NBRC 108236</strain>
    </source>
</reference>
<protein>
    <submittedName>
        <fullName evidence="2">Uncharacterized protein</fullName>
    </submittedName>
</protein>
<feature type="compositionally biased region" description="Basic and acidic residues" evidence="1">
    <location>
        <begin position="24"/>
        <end position="38"/>
    </location>
</feature>
<name>L7LH13_9ACTN</name>
<proteinExistence type="predicted"/>
<comment type="caution">
    <text evidence="2">The sequence shown here is derived from an EMBL/GenBank/DDBJ whole genome shotgun (WGS) entry which is preliminary data.</text>
</comment>
<accession>L7LH13</accession>
<feature type="compositionally biased region" description="Basic and acidic residues" evidence="1">
    <location>
        <begin position="46"/>
        <end position="71"/>
    </location>
</feature>
<dbReference type="AlphaFoldDB" id="L7LH13"/>
<dbReference type="Proteomes" id="UP000035083">
    <property type="component" value="Unassembled WGS sequence"/>
</dbReference>
<evidence type="ECO:0000256" key="1">
    <source>
        <dbReference type="SAM" id="MobiDB-lite"/>
    </source>
</evidence>
<gene>
    <name evidence="2" type="ORF">GSI01S_02_00310</name>
</gene>
<feature type="compositionally biased region" description="Basic and acidic residues" evidence="1">
    <location>
        <begin position="98"/>
        <end position="109"/>
    </location>
</feature>